<name>A0A8S5QBH4_9CAUD</name>
<sequence>MIKKIEDIVKDVRICLDQNMVSESLLNEGDIDTLSIEDIIRSKIVDAVQRVESGAPTHLLEGGHNFGDSIYWTKDGSGWTLLPDDFMRLVVFEMSDWERPVYEAIAPTDAAYALQRSRYKGLRGNVQRPVCAIIIRPEGKALEFYSCNNEEATVSKAMYLPYPTIDEDEGIDLSERCYTSIVYMTAALALVTFGDSDKAAIMTEQSKNALI</sequence>
<organism evidence="1">
    <name type="scientific">Podoviridae sp. ctn7K25</name>
    <dbReference type="NCBI Taxonomy" id="2825273"/>
    <lineage>
        <taxon>Viruses</taxon>
        <taxon>Duplodnaviria</taxon>
        <taxon>Heunggongvirae</taxon>
        <taxon>Uroviricota</taxon>
        <taxon>Caudoviricetes</taxon>
    </lineage>
</organism>
<dbReference type="EMBL" id="BK015629">
    <property type="protein sequence ID" value="DAE16678.1"/>
    <property type="molecule type" value="Genomic_DNA"/>
</dbReference>
<protein>
    <submittedName>
        <fullName evidence="1">Uncharacterized protein</fullName>
    </submittedName>
</protein>
<reference evidence="1" key="1">
    <citation type="journal article" date="2021" name="Proc. Natl. Acad. Sci. U.S.A.">
        <title>A Catalog of Tens of Thousands of Viruses from Human Metagenomes Reveals Hidden Associations with Chronic Diseases.</title>
        <authorList>
            <person name="Tisza M.J."/>
            <person name="Buck C.B."/>
        </authorList>
    </citation>
    <scope>NUCLEOTIDE SEQUENCE</scope>
    <source>
        <strain evidence="1">Ctn7K25</strain>
    </source>
</reference>
<evidence type="ECO:0000313" key="1">
    <source>
        <dbReference type="EMBL" id="DAE16678.1"/>
    </source>
</evidence>
<proteinExistence type="predicted"/>
<accession>A0A8S5QBH4</accession>